<sequence length="58" mass="5690">MLDKIGLSGVLGILLVVAGVAVVAWKAPVVAAGLTAILLGVALVARGAIQSVMGMFGM</sequence>
<evidence type="ECO:0000313" key="2">
    <source>
        <dbReference type="EMBL" id="MFC3477965.1"/>
    </source>
</evidence>
<dbReference type="InterPro" id="IPR055893">
    <property type="entry name" value="DUF7470"/>
</dbReference>
<evidence type="ECO:0000256" key="1">
    <source>
        <dbReference type="SAM" id="Phobius"/>
    </source>
</evidence>
<keyword evidence="3" id="KW-1185">Reference proteome</keyword>
<evidence type="ECO:0000313" key="3">
    <source>
        <dbReference type="Proteomes" id="UP001595660"/>
    </source>
</evidence>
<keyword evidence="1" id="KW-0472">Membrane</keyword>
<dbReference type="GeneID" id="69119042"/>
<feature type="transmembrane region" description="Helical" evidence="1">
    <location>
        <begin position="7"/>
        <end position="25"/>
    </location>
</feature>
<keyword evidence="1" id="KW-0812">Transmembrane</keyword>
<dbReference type="Pfam" id="PF24282">
    <property type="entry name" value="DUF7470"/>
    <property type="match status" value="1"/>
</dbReference>
<dbReference type="EMBL" id="JBHRWN010000002">
    <property type="protein sequence ID" value="MFC3477965.1"/>
    <property type="molecule type" value="Genomic_DNA"/>
</dbReference>
<reference evidence="2 3" key="1">
    <citation type="journal article" date="2019" name="Int. J. Syst. Evol. Microbiol.">
        <title>The Global Catalogue of Microorganisms (GCM) 10K type strain sequencing project: providing services to taxonomists for standard genome sequencing and annotation.</title>
        <authorList>
            <consortium name="The Broad Institute Genomics Platform"/>
            <consortium name="The Broad Institute Genome Sequencing Center for Infectious Disease"/>
            <person name="Wu L."/>
            <person name="Ma J."/>
        </authorList>
    </citation>
    <scope>NUCLEOTIDE SEQUENCE [LARGE SCALE GENOMIC DNA]</scope>
    <source>
        <strain evidence="2 3">CGMCC 1.12562</strain>
    </source>
</reference>
<organism evidence="2 3">
    <name type="scientific">Halobacterium litoreum</name>
    <dbReference type="NCBI Taxonomy" id="2039234"/>
    <lineage>
        <taxon>Archaea</taxon>
        <taxon>Methanobacteriati</taxon>
        <taxon>Methanobacteriota</taxon>
        <taxon>Stenosarchaea group</taxon>
        <taxon>Halobacteria</taxon>
        <taxon>Halobacteriales</taxon>
        <taxon>Halobacteriaceae</taxon>
        <taxon>Halobacterium</taxon>
    </lineage>
</organism>
<dbReference type="Proteomes" id="UP001595660">
    <property type="component" value="Unassembled WGS sequence"/>
</dbReference>
<gene>
    <name evidence="2" type="ORF">ACFOKC_09515</name>
</gene>
<feature type="transmembrane region" description="Helical" evidence="1">
    <location>
        <begin position="31"/>
        <end position="49"/>
    </location>
</feature>
<keyword evidence="1" id="KW-1133">Transmembrane helix</keyword>
<name>A0ABD5NFU1_9EURY</name>
<dbReference type="RefSeq" id="WP_232570917.1">
    <property type="nucleotide sequence ID" value="NZ_CP089466.1"/>
</dbReference>
<proteinExistence type="predicted"/>
<protein>
    <submittedName>
        <fullName evidence="2">Uncharacterized protein</fullName>
    </submittedName>
</protein>
<comment type="caution">
    <text evidence="2">The sequence shown here is derived from an EMBL/GenBank/DDBJ whole genome shotgun (WGS) entry which is preliminary data.</text>
</comment>
<accession>A0ABD5NFU1</accession>
<dbReference type="AlphaFoldDB" id="A0ABD5NFU1"/>